<dbReference type="InterPro" id="IPR023296">
    <property type="entry name" value="Glyco_hydro_beta-prop_sf"/>
</dbReference>
<name>A0ABQ2D8W7_9DEIO</name>
<gene>
    <name evidence="2" type="ORF">GCM10008938_39620</name>
</gene>
<keyword evidence="1" id="KW-0732">Signal</keyword>
<evidence type="ECO:0008006" key="4">
    <source>
        <dbReference type="Google" id="ProtNLM"/>
    </source>
</evidence>
<dbReference type="Gene3D" id="2.115.10.20">
    <property type="entry name" value="Glycosyl hydrolase domain, family 43"/>
    <property type="match status" value="2"/>
</dbReference>
<dbReference type="Proteomes" id="UP000632222">
    <property type="component" value="Unassembled WGS sequence"/>
</dbReference>
<keyword evidence="3" id="KW-1185">Reference proteome</keyword>
<feature type="chain" id="PRO_5045748308" description="Glycosyl hydrolase family 32 N-terminal domain-containing protein" evidence="1">
    <location>
        <begin position="22"/>
        <end position="360"/>
    </location>
</feature>
<dbReference type="RefSeq" id="WP_189005735.1">
    <property type="nucleotide sequence ID" value="NZ_BMOD01000020.1"/>
</dbReference>
<dbReference type="PROSITE" id="PS51257">
    <property type="entry name" value="PROKAR_LIPOPROTEIN"/>
    <property type="match status" value="1"/>
</dbReference>
<feature type="signal peptide" evidence="1">
    <location>
        <begin position="1"/>
        <end position="21"/>
    </location>
</feature>
<comment type="caution">
    <text evidence="2">The sequence shown here is derived from an EMBL/GenBank/DDBJ whole genome shotgun (WGS) entry which is preliminary data.</text>
</comment>
<evidence type="ECO:0000256" key="1">
    <source>
        <dbReference type="SAM" id="SignalP"/>
    </source>
</evidence>
<sequence length="360" mass="39567">MKLIQKTIALSLLGLSLMVGCNQPSSSSLSGTPASTSQVIEKSALAGFPTFTYQKVIASPVSWPAAGPDTTYNEFIFPSVIKASNYFANPLGTYYMYYAPHNAPAGIYLAYSNNLNGPWTRYSDLPIITREWMTQVTGSTKTISHISSPHAIWVPDETTSSKLYLYLHGENTDTRLVKSADGIHFTYDKTVISTSGTYKKIDGLSEVSYARVYRYTIPSKGNKYIMLLMGNNGGTRKIYLCWSGEARNWRCQNNALITPNSAESGGAFDGPQVSGPAFFPWKGKYYVAYHSGAGDIHLAEVGANFDQENHLGVLYDSLSTFPEYGRAGAPTFITEGSTMYMFYEMGQRDKTRIALATAPL</sequence>
<reference evidence="3" key="1">
    <citation type="journal article" date="2019" name="Int. J. Syst. Evol. Microbiol.">
        <title>The Global Catalogue of Microorganisms (GCM) 10K type strain sequencing project: providing services to taxonomists for standard genome sequencing and annotation.</title>
        <authorList>
            <consortium name="The Broad Institute Genomics Platform"/>
            <consortium name="The Broad Institute Genome Sequencing Center for Infectious Disease"/>
            <person name="Wu L."/>
            <person name="Ma J."/>
        </authorList>
    </citation>
    <scope>NUCLEOTIDE SEQUENCE [LARGE SCALE GENOMIC DNA]</scope>
    <source>
        <strain evidence="3">JCM 14370</strain>
    </source>
</reference>
<organism evidence="2 3">
    <name type="scientific">Deinococcus roseus</name>
    <dbReference type="NCBI Taxonomy" id="392414"/>
    <lineage>
        <taxon>Bacteria</taxon>
        <taxon>Thermotogati</taxon>
        <taxon>Deinococcota</taxon>
        <taxon>Deinococci</taxon>
        <taxon>Deinococcales</taxon>
        <taxon>Deinococcaceae</taxon>
        <taxon>Deinococcus</taxon>
    </lineage>
</organism>
<dbReference type="SUPFAM" id="SSF75005">
    <property type="entry name" value="Arabinanase/levansucrase/invertase"/>
    <property type="match status" value="1"/>
</dbReference>
<accession>A0ABQ2D8W7</accession>
<proteinExistence type="predicted"/>
<evidence type="ECO:0000313" key="2">
    <source>
        <dbReference type="EMBL" id="GGJ49730.1"/>
    </source>
</evidence>
<dbReference type="EMBL" id="BMOD01000020">
    <property type="protein sequence ID" value="GGJ49730.1"/>
    <property type="molecule type" value="Genomic_DNA"/>
</dbReference>
<evidence type="ECO:0000313" key="3">
    <source>
        <dbReference type="Proteomes" id="UP000632222"/>
    </source>
</evidence>
<protein>
    <recommendedName>
        <fullName evidence="4">Glycosyl hydrolase family 32 N-terminal domain-containing protein</fullName>
    </recommendedName>
</protein>